<dbReference type="InParanoid" id="A0A0D0ACR6"/>
<reference evidence="3" key="2">
    <citation type="submission" date="2015-01" db="EMBL/GenBank/DDBJ databases">
        <title>Evolutionary Origins and Diversification of the Mycorrhizal Mutualists.</title>
        <authorList>
            <consortium name="DOE Joint Genome Institute"/>
            <consortium name="Mycorrhizal Genomics Consortium"/>
            <person name="Kohler A."/>
            <person name="Kuo A."/>
            <person name="Nagy L.G."/>
            <person name="Floudas D."/>
            <person name="Copeland A."/>
            <person name="Barry K.W."/>
            <person name="Cichocki N."/>
            <person name="Veneault-Fourrey C."/>
            <person name="LaButti K."/>
            <person name="Lindquist E.A."/>
            <person name="Lipzen A."/>
            <person name="Lundell T."/>
            <person name="Morin E."/>
            <person name="Murat C."/>
            <person name="Riley R."/>
            <person name="Ohm R."/>
            <person name="Sun H."/>
            <person name="Tunlid A."/>
            <person name="Henrissat B."/>
            <person name="Grigoriev I.V."/>
            <person name="Hibbett D.S."/>
            <person name="Martin F."/>
        </authorList>
    </citation>
    <scope>NUCLEOTIDE SEQUENCE [LARGE SCALE GENOMIC DNA]</scope>
    <source>
        <strain evidence="3">UH-Slu-Lm8-n1</strain>
    </source>
</reference>
<evidence type="ECO:0000313" key="2">
    <source>
        <dbReference type="EMBL" id="KIK32052.1"/>
    </source>
</evidence>
<evidence type="ECO:0000313" key="3">
    <source>
        <dbReference type="Proteomes" id="UP000054485"/>
    </source>
</evidence>
<protein>
    <submittedName>
        <fullName evidence="2">Uncharacterized protein</fullName>
    </submittedName>
</protein>
<sequence>MSGCRPARGAPKPKKLKASPIQDSFSVEPSDMEVDVHGRQNVSSASEIDCDEETLSLGPLKRHRKDEFLKLYTATSRRTIRTISQSCGSAEAIIATRDDII</sequence>
<dbReference type="AlphaFoldDB" id="A0A0D0ACR6"/>
<feature type="region of interest" description="Disordered" evidence="1">
    <location>
        <begin position="1"/>
        <end position="33"/>
    </location>
</feature>
<proteinExistence type="predicted"/>
<dbReference type="Proteomes" id="UP000054485">
    <property type="component" value="Unassembled WGS sequence"/>
</dbReference>
<organism evidence="2 3">
    <name type="scientific">Suillus luteus UH-Slu-Lm8-n1</name>
    <dbReference type="NCBI Taxonomy" id="930992"/>
    <lineage>
        <taxon>Eukaryota</taxon>
        <taxon>Fungi</taxon>
        <taxon>Dikarya</taxon>
        <taxon>Basidiomycota</taxon>
        <taxon>Agaricomycotina</taxon>
        <taxon>Agaricomycetes</taxon>
        <taxon>Agaricomycetidae</taxon>
        <taxon>Boletales</taxon>
        <taxon>Suillineae</taxon>
        <taxon>Suillaceae</taxon>
        <taxon>Suillus</taxon>
    </lineage>
</organism>
<reference evidence="2 3" key="1">
    <citation type="submission" date="2014-04" db="EMBL/GenBank/DDBJ databases">
        <authorList>
            <consortium name="DOE Joint Genome Institute"/>
            <person name="Kuo A."/>
            <person name="Ruytinx J."/>
            <person name="Rineau F."/>
            <person name="Colpaert J."/>
            <person name="Kohler A."/>
            <person name="Nagy L.G."/>
            <person name="Floudas D."/>
            <person name="Copeland A."/>
            <person name="Barry K.W."/>
            <person name="Cichocki N."/>
            <person name="Veneault-Fourrey C."/>
            <person name="LaButti K."/>
            <person name="Lindquist E.A."/>
            <person name="Lipzen A."/>
            <person name="Lundell T."/>
            <person name="Morin E."/>
            <person name="Murat C."/>
            <person name="Sun H."/>
            <person name="Tunlid A."/>
            <person name="Henrissat B."/>
            <person name="Grigoriev I.V."/>
            <person name="Hibbett D.S."/>
            <person name="Martin F."/>
            <person name="Nordberg H.P."/>
            <person name="Cantor M.N."/>
            <person name="Hua S.X."/>
        </authorList>
    </citation>
    <scope>NUCLEOTIDE SEQUENCE [LARGE SCALE GENOMIC DNA]</scope>
    <source>
        <strain evidence="2 3">UH-Slu-Lm8-n1</strain>
    </source>
</reference>
<dbReference type="EMBL" id="KN836440">
    <property type="protein sequence ID" value="KIK32052.1"/>
    <property type="molecule type" value="Genomic_DNA"/>
</dbReference>
<keyword evidence="3" id="KW-1185">Reference proteome</keyword>
<dbReference type="HOGENOM" id="CLU_2293542_0_0_1"/>
<dbReference type="STRING" id="930992.A0A0D0ACR6"/>
<accession>A0A0D0ACR6</accession>
<evidence type="ECO:0000256" key="1">
    <source>
        <dbReference type="SAM" id="MobiDB-lite"/>
    </source>
</evidence>
<name>A0A0D0ACR6_9AGAM</name>
<gene>
    <name evidence="2" type="ORF">CY34DRAFT_19333</name>
</gene>